<dbReference type="EMBL" id="CP018188">
    <property type="protein sequence ID" value="QGU81754.1"/>
    <property type="molecule type" value="Genomic_DNA"/>
</dbReference>
<protein>
    <recommendedName>
        <fullName evidence="4">Type I restriction modification DNA specificity domain-containing protein</fullName>
    </recommendedName>
</protein>
<proteinExistence type="inferred from homology"/>
<dbReference type="PANTHER" id="PTHR30408">
    <property type="entry name" value="TYPE-1 RESTRICTION ENZYME ECOKI SPECIFICITY PROTEIN"/>
    <property type="match status" value="1"/>
</dbReference>
<geneLocation type="plasmid" evidence="6"/>
<comment type="similarity">
    <text evidence="1">Belongs to the type-I restriction system S methylase family.</text>
</comment>
<reference evidence="5 6" key="1">
    <citation type="submission" date="2016-11" db="EMBL/GenBank/DDBJ databases">
        <title>The potential of Streptococcus salivarius to inhibit the production of volatile sulphur compounds in the oral cavity.</title>
        <authorList>
            <person name="Sun L."/>
            <person name="Li Z."/>
            <person name="Jin D."/>
            <person name="Zhao H."/>
        </authorList>
    </citation>
    <scope>NUCLEOTIDE SEQUENCE [LARGE SCALE GENOMIC DNA]</scope>
    <source>
        <strain evidence="5 6">ICDC2</strain>
        <plasmid evidence="6">Plasmid</plasmid>
    </source>
</reference>
<dbReference type="GO" id="GO:0003677">
    <property type="term" value="F:DNA binding"/>
    <property type="evidence" value="ECO:0007669"/>
    <property type="project" value="UniProtKB-KW"/>
</dbReference>
<accession>A0AB37DDH0</accession>
<name>A0AB37DDH0_STRSL</name>
<sequence length="427" mass="48511">MTNSKYVPKRRFKEFELDGEWEQDLLGNIADFSIKTNSFSREKLTHESYEVQNIHYGDILIKFQSVIDLKRDNLPSIIDSSVLDFRQSLLQDGDVIFADAAEDSTVGKAIEIRNIMGKNVVSGLHTIAARPIQLFAPYYLGYYLNSDFYHKQILPLMQGTKVSSISKSNLQVTEISFPIIDEQKKIGKFFQTIDSLITLHQHKLDKLKNLKKAYLAELFPAEGERVPKRRFSGFEGEWEEVLLGRLGNAQSGIGFPDSEQGGKVGIPFYKVSDMNNQGNEHEMVFANNYVTIEQINQRSWKPIQDVPAIFFAKVGAAVLLNRKRLCSIPFLMDNNTMAFSIDTSKIDTNFAKTIFETIDLPSLIQVGALPSYNARDVESILVSVPSLPEQEKIGEFFQKLDKSISIQQQKLDKLNDLKKAYLNELFV</sequence>
<dbReference type="InterPro" id="IPR044946">
    <property type="entry name" value="Restrct_endonuc_typeI_TRD_sf"/>
</dbReference>
<feature type="domain" description="Type I restriction modification DNA specificity" evidence="4">
    <location>
        <begin position="65"/>
        <end position="208"/>
    </location>
</feature>
<dbReference type="Gene3D" id="3.90.220.20">
    <property type="entry name" value="DNA methylase specificity domains"/>
    <property type="match status" value="2"/>
</dbReference>
<feature type="domain" description="Type I restriction modification DNA specificity" evidence="4">
    <location>
        <begin position="237"/>
        <end position="415"/>
    </location>
</feature>
<dbReference type="PANTHER" id="PTHR30408:SF12">
    <property type="entry name" value="TYPE I RESTRICTION ENZYME MJAVIII SPECIFICITY SUBUNIT"/>
    <property type="match status" value="1"/>
</dbReference>
<dbReference type="SUPFAM" id="SSF116734">
    <property type="entry name" value="DNA methylase specificity domain"/>
    <property type="match status" value="2"/>
</dbReference>
<evidence type="ECO:0000313" key="5">
    <source>
        <dbReference type="EMBL" id="QGU81754.1"/>
    </source>
</evidence>
<dbReference type="REBASE" id="374444">
    <property type="entry name" value="S.SsaICDC2ORF11555P"/>
</dbReference>
<keyword evidence="3" id="KW-0238">DNA-binding</keyword>
<keyword evidence="2" id="KW-0680">Restriction system</keyword>
<evidence type="ECO:0000313" key="6">
    <source>
        <dbReference type="Proteomes" id="UP000422997"/>
    </source>
</evidence>
<evidence type="ECO:0000256" key="3">
    <source>
        <dbReference type="ARBA" id="ARBA00023125"/>
    </source>
</evidence>
<dbReference type="InterPro" id="IPR052021">
    <property type="entry name" value="Type-I_RS_S_subunit"/>
</dbReference>
<dbReference type="Proteomes" id="UP000422997">
    <property type="component" value="Plasmid unnamed"/>
</dbReference>
<dbReference type="GO" id="GO:0009307">
    <property type="term" value="P:DNA restriction-modification system"/>
    <property type="evidence" value="ECO:0007669"/>
    <property type="project" value="UniProtKB-KW"/>
</dbReference>
<dbReference type="InterPro" id="IPR000055">
    <property type="entry name" value="Restrct_endonuc_typeI_TRD"/>
</dbReference>
<keyword evidence="5" id="KW-0614">Plasmid</keyword>
<dbReference type="Pfam" id="PF01420">
    <property type="entry name" value="Methylase_S"/>
    <property type="match status" value="2"/>
</dbReference>
<evidence type="ECO:0000259" key="4">
    <source>
        <dbReference type="Pfam" id="PF01420"/>
    </source>
</evidence>
<organism evidence="5 6">
    <name type="scientific">Streptococcus salivarius</name>
    <dbReference type="NCBI Taxonomy" id="1304"/>
    <lineage>
        <taxon>Bacteria</taxon>
        <taxon>Bacillati</taxon>
        <taxon>Bacillota</taxon>
        <taxon>Bacilli</taxon>
        <taxon>Lactobacillales</taxon>
        <taxon>Streptococcaceae</taxon>
        <taxon>Streptococcus</taxon>
    </lineage>
</organism>
<evidence type="ECO:0000256" key="2">
    <source>
        <dbReference type="ARBA" id="ARBA00022747"/>
    </source>
</evidence>
<gene>
    <name evidence="5" type="ORF">BSR19_11560</name>
</gene>
<evidence type="ECO:0000256" key="1">
    <source>
        <dbReference type="ARBA" id="ARBA00010923"/>
    </source>
</evidence>
<dbReference type="RefSeq" id="WP_231606023.1">
    <property type="nucleotide sequence ID" value="NZ_CP018188.1"/>
</dbReference>
<dbReference type="Gene3D" id="1.10.287.1120">
    <property type="entry name" value="Bipartite methylase S protein"/>
    <property type="match status" value="1"/>
</dbReference>
<dbReference type="AlphaFoldDB" id="A0AB37DDH0"/>